<dbReference type="RefSeq" id="XP_043032874.1">
    <property type="nucleotide sequence ID" value="XM_043179687.1"/>
</dbReference>
<dbReference type="GeneID" id="66101981"/>
<accession>A0A9P7VES4</accession>
<proteinExistence type="predicted"/>
<dbReference type="EMBL" id="MU250598">
    <property type="protein sequence ID" value="KAG7439374.1"/>
    <property type="molecule type" value="Genomic_DNA"/>
</dbReference>
<protein>
    <submittedName>
        <fullName evidence="1">Uncharacterized protein</fullName>
    </submittedName>
</protein>
<reference evidence="1" key="1">
    <citation type="submission" date="2020-11" db="EMBL/GenBank/DDBJ databases">
        <title>Adaptations for nitrogen fixation in a non-lichenized fungal sporocarp promotes dispersal by wood-feeding termites.</title>
        <authorList>
            <consortium name="DOE Joint Genome Institute"/>
            <person name="Koch R.A."/>
            <person name="Yoon G."/>
            <person name="Arayal U."/>
            <person name="Lail K."/>
            <person name="Amirebrahimi M."/>
            <person name="Labutti K."/>
            <person name="Lipzen A."/>
            <person name="Riley R."/>
            <person name="Barry K."/>
            <person name="Henrissat B."/>
            <person name="Grigoriev I.V."/>
            <person name="Herr J.R."/>
            <person name="Aime M.C."/>
        </authorList>
    </citation>
    <scope>NUCLEOTIDE SEQUENCE</scope>
    <source>
        <strain evidence="1">MCA 3950</strain>
    </source>
</reference>
<evidence type="ECO:0000313" key="2">
    <source>
        <dbReference type="Proteomes" id="UP000812287"/>
    </source>
</evidence>
<gene>
    <name evidence="1" type="ORF">BT62DRAFT_1081639</name>
</gene>
<keyword evidence="2" id="KW-1185">Reference proteome</keyword>
<dbReference type="AlphaFoldDB" id="A0A9P7VES4"/>
<name>A0A9P7VES4_9AGAR</name>
<evidence type="ECO:0000313" key="1">
    <source>
        <dbReference type="EMBL" id="KAG7439374.1"/>
    </source>
</evidence>
<dbReference type="Proteomes" id="UP000812287">
    <property type="component" value="Unassembled WGS sequence"/>
</dbReference>
<sequence>MLGTAFPQPGSPTRISLSSSHSSIMCNSLSPSVMVFLHFRHEASYTSPPSSTSVPMNNGRGASEPQCCHCGWRGAHAPGCPFG</sequence>
<organism evidence="1 2">
    <name type="scientific">Guyanagaster necrorhizus</name>
    <dbReference type="NCBI Taxonomy" id="856835"/>
    <lineage>
        <taxon>Eukaryota</taxon>
        <taxon>Fungi</taxon>
        <taxon>Dikarya</taxon>
        <taxon>Basidiomycota</taxon>
        <taxon>Agaricomycotina</taxon>
        <taxon>Agaricomycetes</taxon>
        <taxon>Agaricomycetidae</taxon>
        <taxon>Agaricales</taxon>
        <taxon>Marasmiineae</taxon>
        <taxon>Physalacriaceae</taxon>
        <taxon>Guyanagaster</taxon>
    </lineage>
</organism>
<comment type="caution">
    <text evidence="1">The sequence shown here is derived from an EMBL/GenBank/DDBJ whole genome shotgun (WGS) entry which is preliminary data.</text>
</comment>